<dbReference type="STRING" id="1434700.SAMN06296427_10983"/>
<sequence>MTINLYLYDLRPTPEGFERVYDYEEFVAFILKNGLSEFTVHSQNPAGKENIETLLNNLKKFQS</sequence>
<dbReference type="Proteomes" id="UP000192393">
    <property type="component" value="Unassembled WGS sequence"/>
</dbReference>
<name>A0A1W2C9M7_9FLAO</name>
<gene>
    <name evidence="1" type="ORF">SAMN06296427_10983</name>
</gene>
<evidence type="ECO:0000313" key="1">
    <source>
        <dbReference type="EMBL" id="SMC81388.1"/>
    </source>
</evidence>
<accession>A0A1W2C9M7</accession>
<keyword evidence="2" id="KW-1185">Reference proteome</keyword>
<evidence type="ECO:0000313" key="2">
    <source>
        <dbReference type="Proteomes" id="UP000192393"/>
    </source>
</evidence>
<proteinExistence type="predicted"/>
<protein>
    <submittedName>
        <fullName evidence="1">Uncharacterized protein</fullName>
    </submittedName>
</protein>
<dbReference type="EMBL" id="FWXS01000009">
    <property type="protein sequence ID" value="SMC81388.1"/>
    <property type="molecule type" value="Genomic_DNA"/>
</dbReference>
<reference evidence="2" key="1">
    <citation type="submission" date="2017-04" db="EMBL/GenBank/DDBJ databases">
        <authorList>
            <person name="Varghese N."/>
            <person name="Submissions S."/>
        </authorList>
    </citation>
    <scope>NUCLEOTIDE SEQUENCE [LARGE SCALE GENOMIC DNA]</scope>
    <source>
        <strain evidence="2">CGMCC 1.12708</strain>
    </source>
</reference>
<dbReference type="AlphaFoldDB" id="A0A1W2C9M7"/>
<organism evidence="1 2">
    <name type="scientific">Moheibacter sediminis</name>
    <dbReference type="NCBI Taxonomy" id="1434700"/>
    <lineage>
        <taxon>Bacteria</taxon>
        <taxon>Pseudomonadati</taxon>
        <taxon>Bacteroidota</taxon>
        <taxon>Flavobacteriia</taxon>
        <taxon>Flavobacteriales</taxon>
        <taxon>Weeksellaceae</taxon>
        <taxon>Moheibacter</taxon>
    </lineage>
</organism>